<evidence type="ECO:0000313" key="1">
    <source>
        <dbReference type="EMBL" id="PON58836.1"/>
    </source>
</evidence>
<dbReference type="EMBL" id="JXTB01000145">
    <property type="protein sequence ID" value="PON58836.1"/>
    <property type="molecule type" value="Genomic_DNA"/>
</dbReference>
<organism evidence="1 2">
    <name type="scientific">Parasponia andersonii</name>
    <name type="common">Sponia andersonii</name>
    <dbReference type="NCBI Taxonomy" id="3476"/>
    <lineage>
        <taxon>Eukaryota</taxon>
        <taxon>Viridiplantae</taxon>
        <taxon>Streptophyta</taxon>
        <taxon>Embryophyta</taxon>
        <taxon>Tracheophyta</taxon>
        <taxon>Spermatophyta</taxon>
        <taxon>Magnoliopsida</taxon>
        <taxon>eudicotyledons</taxon>
        <taxon>Gunneridae</taxon>
        <taxon>Pentapetalae</taxon>
        <taxon>rosids</taxon>
        <taxon>fabids</taxon>
        <taxon>Rosales</taxon>
        <taxon>Cannabaceae</taxon>
        <taxon>Parasponia</taxon>
    </lineage>
</organism>
<dbReference type="Proteomes" id="UP000237105">
    <property type="component" value="Unassembled WGS sequence"/>
</dbReference>
<name>A0A2P5CCP7_PARAD</name>
<comment type="caution">
    <text evidence="1">The sequence shown here is derived from an EMBL/GenBank/DDBJ whole genome shotgun (WGS) entry which is preliminary data.</text>
</comment>
<gene>
    <name evidence="1" type="ORF">PanWU01x14_163510</name>
</gene>
<protein>
    <submittedName>
        <fullName evidence="1">Uncharacterized protein</fullName>
    </submittedName>
</protein>
<keyword evidence="2" id="KW-1185">Reference proteome</keyword>
<proteinExistence type="predicted"/>
<reference evidence="2" key="1">
    <citation type="submission" date="2016-06" db="EMBL/GenBank/DDBJ databases">
        <title>Parallel loss of symbiosis genes in relatives of nitrogen-fixing non-legume Parasponia.</title>
        <authorList>
            <person name="Van Velzen R."/>
            <person name="Holmer R."/>
            <person name="Bu F."/>
            <person name="Rutten L."/>
            <person name="Van Zeijl A."/>
            <person name="Liu W."/>
            <person name="Santuari L."/>
            <person name="Cao Q."/>
            <person name="Sharma T."/>
            <person name="Shen D."/>
            <person name="Roswanjaya Y."/>
            <person name="Wardhani T."/>
            <person name="Kalhor M.S."/>
            <person name="Jansen J."/>
            <person name="Van den Hoogen J."/>
            <person name="Gungor B."/>
            <person name="Hartog M."/>
            <person name="Hontelez J."/>
            <person name="Verver J."/>
            <person name="Yang W.-C."/>
            <person name="Schijlen E."/>
            <person name="Repin R."/>
            <person name="Schilthuizen M."/>
            <person name="Schranz E."/>
            <person name="Heidstra R."/>
            <person name="Miyata K."/>
            <person name="Fedorova E."/>
            <person name="Kohlen W."/>
            <person name="Bisseling T."/>
            <person name="Smit S."/>
            <person name="Geurts R."/>
        </authorList>
    </citation>
    <scope>NUCLEOTIDE SEQUENCE [LARGE SCALE GENOMIC DNA]</scope>
    <source>
        <strain evidence="2">cv. WU1-14</strain>
    </source>
</reference>
<evidence type="ECO:0000313" key="2">
    <source>
        <dbReference type="Proteomes" id="UP000237105"/>
    </source>
</evidence>
<dbReference type="AlphaFoldDB" id="A0A2P5CCP7"/>
<accession>A0A2P5CCP7</accession>
<sequence length="141" mass="16036">METKGTWRSTSTFWGHTHQWRWLSVAKVGTGCEKTLQMSPLWASIRTSTEALVSYDAESSARGTCACNQVRQPGNGPMLRLKSGFFARELRLLCNCLHLYKVHMGFGQSFPYLQTSLCLHFPLKSDIKICKRTLLCFPFNP</sequence>